<reference evidence="2 3" key="1">
    <citation type="submission" date="2016-07" db="EMBL/GenBank/DDBJ databases">
        <title>Draft genome sequence of Prauserella sp. YIM 121212, isolated from alkaline soil.</title>
        <authorList>
            <person name="Ruckert C."/>
            <person name="Albersmeier A."/>
            <person name="Jiang C.-L."/>
            <person name="Jiang Y."/>
            <person name="Kalinowski J."/>
            <person name="Schneider O."/>
            <person name="Winkler A."/>
            <person name="Zotchev S.B."/>
        </authorList>
    </citation>
    <scope>NUCLEOTIDE SEQUENCE [LARGE SCALE GENOMIC DNA]</scope>
    <source>
        <strain evidence="2 3">YIM 121212</strain>
    </source>
</reference>
<evidence type="ECO:0000313" key="2">
    <source>
        <dbReference type="EMBL" id="PXY30765.1"/>
    </source>
</evidence>
<gene>
    <name evidence="2" type="ORF">BA062_19705</name>
</gene>
<sequence length="118" mass="13098">MILTAPVSSAAQPAPSSPHGLDAATKARIQQQCPPGHVCFWESRYFGGRFHAYPDPSWGGICGATEFPAGSVYNRDDQAWRFYKSPATDCANEALMFTLQPEQWKNGVELMDPVVYWD</sequence>
<organism evidence="2 3">
    <name type="scientific">Prauserella flavalba</name>
    <dbReference type="NCBI Taxonomy" id="1477506"/>
    <lineage>
        <taxon>Bacteria</taxon>
        <taxon>Bacillati</taxon>
        <taxon>Actinomycetota</taxon>
        <taxon>Actinomycetes</taxon>
        <taxon>Pseudonocardiales</taxon>
        <taxon>Pseudonocardiaceae</taxon>
        <taxon>Prauserella</taxon>
    </lineage>
</organism>
<keyword evidence="3" id="KW-1185">Reference proteome</keyword>
<name>A0A318LR12_9PSEU</name>
<feature type="compositionally biased region" description="Low complexity" evidence="1">
    <location>
        <begin position="1"/>
        <end position="18"/>
    </location>
</feature>
<evidence type="ECO:0008006" key="4">
    <source>
        <dbReference type="Google" id="ProtNLM"/>
    </source>
</evidence>
<accession>A0A318LR12</accession>
<evidence type="ECO:0000256" key="1">
    <source>
        <dbReference type="SAM" id="MobiDB-lite"/>
    </source>
</evidence>
<feature type="region of interest" description="Disordered" evidence="1">
    <location>
        <begin position="1"/>
        <end position="27"/>
    </location>
</feature>
<comment type="caution">
    <text evidence="2">The sequence shown here is derived from an EMBL/GenBank/DDBJ whole genome shotgun (WGS) entry which is preliminary data.</text>
</comment>
<proteinExistence type="predicted"/>
<dbReference type="Pfam" id="PF03995">
    <property type="entry name" value="Inhibitor_I36"/>
    <property type="match status" value="1"/>
</dbReference>
<dbReference type="EMBL" id="MASU01000007">
    <property type="protein sequence ID" value="PXY30765.1"/>
    <property type="molecule type" value="Genomic_DNA"/>
</dbReference>
<dbReference type="Proteomes" id="UP000247892">
    <property type="component" value="Unassembled WGS sequence"/>
</dbReference>
<dbReference type="RefSeq" id="WP_110338888.1">
    <property type="nucleotide sequence ID" value="NZ_JBHVKT010000044.1"/>
</dbReference>
<evidence type="ECO:0000313" key="3">
    <source>
        <dbReference type="Proteomes" id="UP000247892"/>
    </source>
</evidence>
<dbReference type="AlphaFoldDB" id="A0A318LR12"/>
<protein>
    <recommendedName>
        <fullName evidence="4">Peptidase inhibitor family I36</fullName>
    </recommendedName>
</protein>